<evidence type="ECO:0000313" key="2">
    <source>
        <dbReference type="Proteomes" id="UP000827976"/>
    </source>
</evidence>
<evidence type="ECO:0000313" key="1">
    <source>
        <dbReference type="EMBL" id="KAH7669015.1"/>
    </source>
</evidence>
<sequence>MHTQRYQTLTQPIKRNSYKMLHLILLFSLSFQSQMPTILSTTFTLTNNCAQTIWPGILANAGSTPPASTGFALNPSTSRSIVTPAPWSGRFWARTLCSTDQSGRFTCASGDCGSGTVECSGGGAAPPTTLAEFTLAGGGDGTMDFYDVSLVDGYNIAMLVEPNGASSSACAVTGCVAELNGACPVELKVGAGIACKSACEAFGTDEYCCNGVYGNPSACKPTVYSEFFKRACPRAYSYAYDDATSTFTCRSADSYVITFCPGLTTRVKSEGIEDSGIRPLINSSMVFLGVRTSSAVAKDVTGMVIVGFGYLLVWVCYDW</sequence>
<accession>A0ACB7V682</accession>
<reference evidence="2" key="1">
    <citation type="journal article" date="2022" name="Nat. Commun.">
        <title>Chromosome evolution and the genetic basis of agronomically important traits in greater yam.</title>
        <authorList>
            <person name="Bredeson J.V."/>
            <person name="Lyons J.B."/>
            <person name="Oniyinde I.O."/>
            <person name="Okereke N.R."/>
            <person name="Kolade O."/>
            <person name="Nnabue I."/>
            <person name="Nwadili C.O."/>
            <person name="Hribova E."/>
            <person name="Parker M."/>
            <person name="Nwogha J."/>
            <person name="Shu S."/>
            <person name="Carlson J."/>
            <person name="Kariba R."/>
            <person name="Muthemba S."/>
            <person name="Knop K."/>
            <person name="Barton G.J."/>
            <person name="Sherwood A.V."/>
            <person name="Lopez-Montes A."/>
            <person name="Asiedu R."/>
            <person name="Jamnadass R."/>
            <person name="Muchugi A."/>
            <person name="Goodstein D."/>
            <person name="Egesi C.N."/>
            <person name="Featherston J."/>
            <person name="Asfaw A."/>
            <person name="Simpson G.G."/>
            <person name="Dolezel J."/>
            <person name="Hendre P.S."/>
            <person name="Van Deynze A."/>
            <person name="Kumar P.L."/>
            <person name="Obidiegwu J.E."/>
            <person name="Bhattacharjee R."/>
            <person name="Rokhsar D.S."/>
        </authorList>
    </citation>
    <scope>NUCLEOTIDE SEQUENCE [LARGE SCALE GENOMIC DNA]</scope>
    <source>
        <strain evidence="2">cv. TDa95/00328</strain>
    </source>
</reference>
<proteinExistence type="predicted"/>
<gene>
    <name evidence="1" type="ORF">IHE45_11G048900</name>
</gene>
<organism evidence="1 2">
    <name type="scientific">Dioscorea alata</name>
    <name type="common">Purple yam</name>
    <dbReference type="NCBI Taxonomy" id="55571"/>
    <lineage>
        <taxon>Eukaryota</taxon>
        <taxon>Viridiplantae</taxon>
        <taxon>Streptophyta</taxon>
        <taxon>Embryophyta</taxon>
        <taxon>Tracheophyta</taxon>
        <taxon>Spermatophyta</taxon>
        <taxon>Magnoliopsida</taxon>
        <taxon>Liliopsida</taxon>
        <taxon>Dioscoreales</taxon>
        <taxon>Dioscoreaceae</taxon>
        <taxon>Dioscorea</taxon>
    </lineage>
</organism>
<name>A0ACB7V682_DIOAL</name>
<dbReference type="Proteomes" id="UP000827976">
    <property type="component" value="Chromosome 11"/>
</dbReference>
<keyword evidence="2" id="KW-1185">Reference proteome</keyword>
<dbReference type="EMBL" id="CM037021">
    <property type="protein sequence ID" value="KAH7669015.1"/>
    <property type="molecule type" value="Genomic_DNA"/>
</dbReference>
<comment type="caution">
    <text evidence="1">The sequence shown here is derived from an EMBL/GenBank/DDBJ whole genome shotgun (WGS) entry which is preliminary data.</text>
</comment>
<protein>
    <submittedName>
        <fullName evidence="1">Thaumatin family protein</fullName>
    </submittedName>
</protein>